<gene>
    <name evidence="2" type="ORF">CN311_28070</name>
</gene>
<comment type="caution">
    <text evidence="2">The sequence shown here is derived from an EMBL/GenBank/DDBJ whole genome shotgun (WGS) entry which is preliminary data.</text>
</comment>
<dbReference type="AlphaFoldDB" id="A0A2A6F8Q2"/>
<evidence type="ECO:0000256" key="1">
    <source>
        <dbReference type="SAM" id="Phobius"/>
    </source>
</evidence>
<organism evidence="2 3">
    <name type="scientific">Mesorhizobium sanjuanii</name>
    <dbReference type="NCBI Taxonomy" id="2037900"/>
    <lineage>
        <taxon>Bacteria</taxon>
        <taxon>Pseudomonadati</taxon>
        <taxon>Pseudomonadota</taxon>
        <taxon>Alphaproteobacteria</taxon>
        <taxon>Hyphomicrobiales</taxon>
        <taxon>Phyllobacteriaceae</taxon>
        <taxon>Mesorhizobium</taxon>
    </lineage>
</organism>
<keyword evidence="1" id="KW-1133">Transmembrane helix</keyword>
<sequence>MSVSWTYADIKRNAFGVILVVALFAVMVPSALNRWANDASPIRSVDPIDATIKSVQWGKGHAAVYVLFLENGSSVLIDDDRPHLIGSRVSIERVTRDNGSISYRFAG</sequence>
<name>A0A2A6F8Q2_9HYPH</name>
<dbReference type="EMBL" id="NWQG01000228">
    <property type="protein sequence ID" value="PDQ17828.1"/>
    <property type="molecule type" value="Genomic_DNA"/>
</dbReference>
<keyword evidence="3" id="KW-1185">Reference proteome</keyword>
<keyword evidence="1" id="KW-0812">Transmembrane</keyword>
<accession>A0A2A6F8Q2</accession>
<evidence type="ECO:0000313" key="3">
    <source>
        <dbReference type="Proteomes" id="UP000219182"/>
    </source>
</evidence>
<dbReference type="Proteomes" id="UP000219182">
    <property type="component" value="Unassembled WGS sequence"/>
</dbReference>
<reference evidence="2 3" key="1">
    <citation type="submission" date="2017-09" db="EMBL/GenBank/DDBJ databases">
        <title>Mesorhizobum sanjuanii sp. nov. isolated from nodules of Lotus tenuis in saline-alkaline lowlands of Flooding Pampa.</title>
        <authorList>
            <person name="Sannazzaro A.I."/>
            <person name="Torres Tejerizo G.A."/>
            <person name="Fontana F."/>
            <person name="Cumpa Velazquez L.M."/>
            <person name="Hansen L."/>
            <person name="Pistorio M."/>
            <person name="Estrella M.J."/>
        </authorList>
    </citation>
    <scope>NUCLEOTIDE SEQUENCE [LARGE SCALE GENOMIC DNA]</scope>
    <source>
        <strain evidence="2 3">BSA136</strain>
    </source>
</reference>
<evidence type="ECO:0000313" key="2">
    <source>
        <dbReference type="EMBL" id="PDQ17828.1"/>
    </source>
</evidence>
<keyword evidence="1" id="KW-0472">Membrane</keyword>
<proteinExistence type="predicted"/>
<feature type="transmembrane region" description="Helical" evidence="1">
    <location>
        <begin position="14"/>
        <end position="32"/>
    </location>
</feature>
<protein>
    <submittedName>
        <fullName evidence="2">Uncharacterized protein</fullName>
    </submittedName>
</protein>
<dbReference type="RefSeq" id="WP_097576886.1">
    <property type="nucleotide sequence ID" value="NZ_NWQG01000228.1"/>
</dbReference>